<dbReference type="GO" id="GO:0003700">
    <property type="term" value="F:DNA-binding transcription factor activity"/>
    <property type="evidence" value="ECO:0007669"/>
    <property type="project" value="TreeGrafter"/>
</dbReference>
<dbReference type="CDD" id="cd01392">
    <property type="entry name" value="HTH_LacI"/>
    <property type="match status" value="1"/>
</dbReference>
<dbReference type="Pfam" id="PF13377">
    <property type="entry name" value="Peripla_BP_3"/>
    <property type="match status" value="1"/>
</dbReference>
<organism evidence="5 6">
    <name type="scientific">Azospirillum brasilense</name>
    <dbReference type="NCBI Taxonomy" id="192"/>
    <lineage>
        <taxon>Bacteria</taxon>
        <taxon>Pseudomonadati</taxon>
        <taxon>Pseudomonadota</taxon>
        <taxon>Alphaproteobacteria</taxon>
        <taxon>Rhodospirillales</taxon>
        <taxon>Azospirillaceae</taxon>
        <taxon>Azospirillum</taxon>
    </lineage>
</organism>
<accession>A0A235HG37</accession>
<evidence type="ECO:0000313" key="6">
    <source>
        <dbReference type="Proteomes" id="UP000215367"/>
    </source>
</evidence>
<dbReference type="GO" id="GO:0000976">
    <property type="term" value="F:transcription cis-regulatory region binding"/>
    <property type="evidence" value="ECO:0007669"/>
    <property type="project" value="TreeGrafter"/>
</dbReference>
<dbReference type="InterPro" id="IPR028082">
    <property type="entry name" value="Peripla_BP_I"/>
</dbReference>
<dbReference type="PROSITE" id="PS50932">
    <property type="entry name" value="HTH_LACI_2"/>
    <property type="match status" value="1"/>
</dbReference>
<sequence>MTRERRRATAMEVAKLAGVSQSAVSRCFTDGASVSPQMRARVLEAAERLAYRPNAIARSLTTQRTNLVGVVMGDLDGPFQPYLFEALTRGLATLGKQPLLLRGDPADGLGGASMAALDYQVDAVIVTAGSVSPTTVRAVMELGAPLLLYGRAVEQDGVDSICCDNRLGATLVAEALVASGHHRIAYLAGRPTAFSEQERNAAFRVALNGLGVPLIALGQGDYGYDSGYREALRLLGGDPRPDAIFCGNDVMAFGALDAARTALGLRVPEDVSIVGFDDVPMAAWPSFALTTIHNPVDSIVTTLMGMLERRLAEPQAGPVLHRPAPRLVRRGSARL</sequence>
<keyword evidence="2" id="KW-0238">DNA-binding</keyword>
<dbReference type="AlphaFoldDB" id="A0A235HG37"/>
<dbReference type="Pfam" id="PF00356">
    <property type="entry name" value="LacI"/>
    <property type="match status" value="1"/>
</dbReference>
<evidence type="ECO:0000313" key="5">
    <source>
        <dbReference type="EMBL" id="OYD84870.1"/>
    </source>
</evidence>
<dbReference type="PANTHER" id="PTHR30146:SF109">
    <property type="entry name" value="HTH-TYPE TRANSCRIPTIONAL REGULATOR GALS"/>
    <property type="match status" value="1"/>
</dbReference>
<dbReference type="InterPro" id="IPR000843">
    <property type="entry name" value="HTH_LacI"/>
</dbReference>
<feature type="domain" description="HTH lacI-type" evidence="4">
    <location>
        <begin position="8"/>
        <end position="62"/>
    </location>
</feature>
<dbReference type="SMART" id="SM00354">
    <property type="entry name" value="HTH_LACI"/>
    <property type="match status" value="1"/>
</dbReference>
<evidence type="ECO:0000259" key="4">
    <source>
        <dbReference type="PROSITE" id="PS50932"/>
    </source>
</evidence>
<dbReference type="RefSeq" id="WP_094302747.1">
    <property type="nucleotide sequence ID" value="NZ_NOWT01000005.1"/>
</dbReference>
<protein>
    <submittedName>
        <fullName evidence="5">Transcriptional regulator</fullName>
    </submittedName>
</protein>
<dbReference type="InterPro" id="IPR010982">
    <property type="entry name" value="Lambda_DNA-bd_dom_sf"/>
</dbReference>
<gene>
    <name evidence="5" type="ORF">CHT98_08170</name>
</gene>
<keyword evidence="1" id="KW-0805">Transcription regulation</keyword>
<comment type="caution">
    <text evidence="5">The sequence shown here is derived from an EMBL/GenBank/DDBJ whole genome shotgun (WGS) entry which is preliminary data.</text>
</comment>
<name>A0A235HG37_AZOBR</name>
<reference evidence="5 6" key="1">
    <citation type="submission" date="2017-07" db="EMBL/GenBank/DDBJ databases">
        <title>Whole genome sequence of Azospirillum brasilense 2A1, a potential biofertilizer strain.</title>
        <authorList>
            <person name="Fontana C.A."/>
            <person name="Toffoli L.M."/>
            <person name="Salazar S.M."/>
            <person name="Puglisi E."/>
            <person name="Pedraza R."/>
            <person name="Bassi D."/>
            <person name="Cocconcelli P.S."/>
        </authorList>
    </citation>
    <scope>NUCLEOTIDE SEQUENCE [LARGE SCALE GENOMIC DNA]</scope>
    <source>
        <strain evidence="5 6">2A1</strain>
        <plasmid evidence="5">unnamed</plasmid>
    </source>
</reference>
<dbReference type="EMBL" id="NOWT01000005">
    <property type="protein sequence ID" value="OYD84870.1"/>
    <property type="molecule type" value="Genomic_DNA"/>
</dbReference>
<dbReference type="Gene3D" id="3.40.50.2300">
    <property type="match status" value="2"/>
</dbReference>
<keyword evidence="5" id="KW-0614">Plasmid</keyword>
<dbReference type="PANTHER" id="PTHR30146">
    <property type="entry name" value="LACI-RELATED TRANSCRIPTIONAL REPRESSOR"/>
    <property type="match status" value="1"/>
</dbReference>
<keyword evidence="3" id="KW-0804">Transcription</keyword>
<evidence type="ECO:0000256" key="2">
    <source>
        <dbReference type="ARBA" id="ARBA00023125"/>
    </source>
</evidence>
<dbReference type="SUPFAM" id="SSF47413">
    <property type="entry name" value="lambda repressor-like DNA-binding domains"/>
    <property type="match status" value="1"/>
</dbReference>
<proteinExistence type="predicted"/>
<dbReference type="SUPFAM" id="SSF53822">
    <property type="entry name" value="Periplasmic binding protein-like I"/>
    <property type="match status" value="1"/>
</dbReference>
<evidence type="ECO:0000256" key="1">
    <source>
        <dbReference type="ARBA" id="ARBA00023015"/>
    </source>
</evidence>
<dbReference type="InterPro" id="IPR046335">
    <property type="entry name" value="LacI/GalR-like_sensor"/>
</dbReference>
<dbReference type="Gene3D" id="1.10.260.40">
    <property type="entry name" value="lambda repressor-like DNA-binding domains"/>
    <property type="match status" value="1"/>
</dbReference>
<geneLocation type="plasmid" evidence="5">
    <name>unnamed</name>
</geneLocation>
<dbReference type="CDD" id="cd06278">
    <property type="entry name" value="PBP1_LacI-like"/>
    <property type="match status" value="1"/>
</dbReference>
<dbReference type="Proteomes" id="UP000215367">
    <property type="component" value="Unassembled WGS sequence"/>
</dbReference>
<evidence type="ECO:0000256" key="3">
    <source>
        <dbReference type="ARBA" id="ARBA00023163"/>
    </source>
</evidence>